<organism evidence="11 12">
    <name type="scientific">Sphingomonas guangdongensis</name>
    <dbReference type="NCBI Taxonomy" id="1141890"/>
    <lineage>
        <taxon>Bacteria</taxon>
        <taxon>Pseudomonadati</taxon>
        <taxon>Pseudomonadota</taxon>
        <taxon>Alphaproteobacteria</taxon>
        <taxon>Sphingomonadales</taxon>
        <taxon>Sphingomonadaceae</taxon>
        <taxon>Sphingomonas</taxon>
    </lineage>
</organism>
<dbReference type="InterPro" id="IPR018950">
    <property type="entry name" value="DiS-bond_isomerase_DsbC/G_N"/>
</dbReference>
<dbReference type="OrthoDB" id="12976at2"/>
<comment type="function">
    <text evidence="7">Required for disulfide bond formation in some periplasmic proteins. Acts by transferring its disulfide bond to other proteins and is reduced in the process.</text>
</comment>
<evidence type="ECO:0000313" key="12">
    <source>
        <dbReference type="Proteomes" id="UP000219494"/>
    </source>
</evidence>
<keyword evidence="12" id="KW-1185">Reference proteome</keyword>
<feature type="region of interest" description="Disordered" evidence="8">
    <location>
        <begin position="134"/>
        <end position="154"/>
    </location>
</feature>
<proteinExistence type="inferred from homology"/>
<evidence type="ECO:0000256" key="8">
    <source>
        <dbReference type="SAM" id="MobiDB-lite"/>
    </source>
</evidence>
<reference evidence="11 12" key="1">
    <citation type="submission" date="2017-07" db="EMBL/GenBank/DDBJ databases">
        <authorList>
            <person name="Sun Z.S."/>
            <person name="Albrecht U."/>
            <person name="Echele G."/>
            <person name="Lee C.C."/>
        </authorList>
    </citation>
    <scope>NUCLEOTIDE SEQUENCE [LARGE SCALE GENOMIC DNA]</scope>
    <source>
        <strain evidence="11 12">CGMCC 1.12672</strain>
    </source>
</reference>
<dbReference type="SUPFAM" id="SSF52833">
    <property type="entry name" value="Thioredoxin-like"/>
    <property type="match status" value="1"/>
</dbReference>
<feature type="domain" description="Disulphide bond isomerase DsbC/G N-terminal" evidence="9">
    <location>
        <begin position="53"/>
        <end position="119"/>
    </location>
</feature>
<dbReference type="PANTHER" id="PTHR35272:SF3">
    <property type="entry name" value="THIOL:DISULFIDE INTERCHANGE PROTEIN DSBC"/>
    <property type="match status" value="1"/>
</dbReference>
<evidence type="ECO:0000256" key="3">
    <source>
        <dbReference type="ARBA" id="ARBA00022729"/>
    </source>
</evidence>
<dbReference type="SUPFAM" id="SSF54423">
    <property type="entry name" value="DsbC/DsbG N-terminal domain-like"/>
    <property type="match status" value="1"/>
</dbReference>
<comment type="subcellular location">
    <subcellularLocation>
        <location evidence="1 7">Periplasm</location>
    </subcellularLocation>
</comment>
<dbReference type="InterPro" id="IPR012336">
    <property type="entry name" value="Thioredoxin-like_fold"/>
</dbReference>
<dbReference type="Gene3D" id="3.10.450.70">
    <property type="entry name" value="Disulphide bond isomerase, DsbC/G, N-terminal"/>
    <property type="match status" value="1"/>
</dbReference>
<dbReference type="GO" id="GO:0042597">
    <property type="term" value="C:periplasmic space"/>
    <property type="evidence" value="ECO:0007669"/>
    <property type="project" value="UniProtKB-SubCell"/>
</dbReference>
<dbReference type="Gene3D" id="3.40.30.10">
    <property type="entry name" value="Glutaredoxin"/>
    <property type="match status" value="1"/>
</dbReference>
<dbReference type="InterPro" id="IPR051470">
    <property type="entry name" value="Thiol:disulfide_interchange"/>
</dbReference>
<evidence type="ECO:0000256" key="6">
    <source>
        <dbReference type="ARBA" id="ARBA00023284"/>
    </source>
</evidence>
<evidence type="ECO:0000256" key="1">
    <source>
        <dbReference type="ARBA" id="ARBA00004418"/>
    </source>
</evidence>
<feature type="domain" description="Thioredoxin-like fold" evidence="10">
    <location>
        <begin position="175"/>
        <end position="289"/>
    </location>
</feature>
<evidence type="ECO:0000313" key="11">
    <source>
        <dbReference type="EMBL" id="SOB88098.1"/>
    </source>
</evidence>
<dbReference type="InterPro" id="IPR036249">
    <property type="entry name" value="Thioredoxin-like_sf"/>
</dbReference>
<dbReference type="CDD" id="cd03020">
    <property type="entry name" value="DsbA_DsbC_DsbG"/>
    <property type="match status" value="1"/>
</dbReference>
<dbReference type="AlphaFoldDB" id="A0A285R2V4"/>
<evidence type="ECO:0000259" key="10">
    <source>
        <dbReference type="Pfam" id="PF13098"/>
    </source>
</evidence>
<evidence type="ECO:0000256" key="2">
    <source>
        <dbReference type="ARBA" id="ARBA00009813"/>
    </source>
</evidence>
<keyword evidence="5" id="KW-1015">Disulfide bond</keyword>
<dbReference type="EMBL" id="OBMI01000003">
    <property type="protein sequence ID" value="SOB88098.1"/>
    <property type="molecule type" value="Genomic_DNA"/>
</dbReference>
<dbReference type="PANTHER" id="PTHR35272">
    <property type="entry name" value="THIOL:DISULFIDE INTERCHANGE PROTEIN DSBC-RELATED"/>
    <property type="match status" value="1"/>
</dbReference>
<dbReference type="Pfam" id="PF10411">
    <property type="entry name" value="DsbC_N"/>
    <property type="match status" value="1"/>
</dbReference>
<name>A0A285R2V4_9SPHN</name>
<dbReference type="InterPro" id="IPR009094">
    <property type="entry name" value="DiS-bond_isomerase_DsbC/G_N_sf"/>
</dbReference>
<evidence type="ECO:0000256" key="7">
    <source>
        <dbReference type="RuleBase" id="RU364038"/>
    </source>
</evidence>
<evidence type="ECO:0000259" key="9">
    <source>
        <dbReference type="Pfam" id="PF10411"/>
    </source>
</evidence>
<dbReference type="Pfam" id="PF13098">
    <property type="entry name" value="Thioredoxin_2"/>
    <property type="match status" value="1"/>
</dbReference>
<accession>A0A285R2V4</accession>
<protein>
    <recommendedName>
        <fullName evidence="7">Thiol:disulfide interchange protein</fullName>
    </recommendedName>
</protein>
<gene>
    <name evidence="11" type="ORF">SAMN06297144_3238</name>
</gene>
<evidence type="ECO:0000256" key="5">
    <source>
        <dbReference type="ARBA" id="ARBA00023157"/>
    </source>
</evidence>
<keyword evidence="4 7" id="KW-0574">Periplasm</keyword>
<keyword evidence="6 7" id="KW-0676">Redox-active center</keyword>
<evidence type="ECO:0000256" key="4">
    <source>
        <dbReference type="ARBA" id="ARBA00022764"/>
    </source>
</evidence>
<keyword evidence="3 7" id="KW-0732">Signal</keyword>
<dbReference type="InterPro" id="IPR033954">
    <property type="entry name" value="DiS-bond_Isoase_DsbC/G"/>
</dbReference>
<sequence>MNSADTRLGRELAKMRRMEGVPFWTLLASASLTLGMGAGVVAKSVQAAPIASVHVDTDLVREALKLRLPKTRIGAIDCSRFGGLCEVVAGTTLFYVDRTARYLMIGRLYDMETRSDVTAARLLELNPDLLAAGAAGKRDSDGDEQPEAASPAAAKVDLGQLPAKGAIHWGPATGPKLVVLSDFHCGYCRKLSSELVKMGARVEERPISIFGAESRKLAEAVLCAGDQQAAVHAAYDGRPVTPGAKCDTSGLDANEAFAKARGFGGTPVIIRSDGAVLQGFHTADQLKAFVAGGRA</sequence>
<dbReference type="Proteomes" id="UP000219494">
    <property type="component" value="Unassembled WGS sequence"/>
</dbReference>
<comment type="similarity">
    <text evidence="2 7">Belongs to the thioredoxin family. DsbC subfamily.</text>
</comment>